<evidence type="ECO:0000313" key="13">
    <source>
        <dbReference type="EMBL" id="KAJ7962834.1"/>
    </source>
</evidence>
<feature type="compositionally biased region" description="Polar residues" evidence="11">
    <location>
        <begin position="1"/>
        <end position="23"/>
    </location>
</feature>
<evidence type="ECO:0000256" key="10">
    <source>
        <dbReference type="PROSITE-ProRule" id="PRU00027"/>
    </source>
</evidence>
<keyword evidence="6" id="KW-0805">Transcription regulation</keyword>
<evidence type="ECO:0000256" key="4">
    <source>
        <dbReference type="ARBA" id="ARBA00022771"/>
    </source>
</evidence>
<dbReference type="Pfam" id="PF14372">
    <property type="entry name" value="hAT-like_RNase-H"/>
    <property type="match status" value="1"/>
</dbReference>
<dbReference type="PROSITE" id="PS50808">
    <property type="entry name" value="ZF_BED"/>
    <property type="match status" value="1"/>
</dbReference>
<evidence type="ECO:0000256" key="11">
    <source>
        <dbReference type="SAM" id="MobiDB-lite"/>
    </source>
</evidence>
<evidence type="ECO:0000256" key="2">
    <source>
        <dbReference type="ARBA" id="ARBA00011738"/>
    </source>
</evidence>
<keyword evidence="5" id="KW-0862">Zinc</keyword>
<keyword evidence="8" id="KW-0804">Transcription</keyword>
<feature type="domain" description="BED-type" evidence="12">
    <location>
        <begin position="27"/>
        <end position="87"/>
    </location>
</feature>
<evidence type="ECO:0000256" key="3">
    <source>
        <dbReference type="ARBA" id="ARBA00022723"/>
    </source>
</evidence>
<name>A0AAD7PPY4_QUISA</name>
<feature type="region of interest" description="Disordered" evidence="11">
    <location>
        <begin position="1"/>
        <end position="27"/>
    </location>
</feature>
<keyword evidence="14" id="KW-1185">Reference proteome</keyword>
<evidence type="ECO:0000259" key="12">
    <source>
        <dbReference type="PROSITE" id="PS50808"/>
    </source>
</evidence>
<protein>
    <submittedName>
        <fullName evidence="13">Zinc finger BED domain-containing protein DAYSLEEPER-like</fullName>
    </submittedName>
</protein>
<dbReference type="InterPro" id="IPR012337">
    <property type="entry name" value="RNaseH-like_sf"/>
</dbReference>
<dbReference type="AlphaFoldDB" id="A0AAD7PPY4"/>
<comment type="subunit">
    <text evidence="2">Homodimer.</text>
</comment>
<dbReference type="SUPFAM" id="SSF53098">
    <property type="entry name" value="Ribonuclease H-like"/>
    <property type="match status" value="1"/>
</dbReference>
<dbReference type="SUPFAM" id="SSF140996">
    <property type="entry name" value="Hermes dimerisation domain"/>
    <property type="match status" value="1"/>
</dbReference>
<keyword evidence="7" id="KW-0238">DNA-binding</keyword>
<sequence>MEIDTPITTIDNIEPSGSESQPNKRGRRTSIVWEHFTLADVAPDQKRAYCNECNKSYAYSTGTKVSGTSHLKRHIDRKKCKNNCQKNKEAPYSTTCGSGVASEPPKRHKRSNHGLAGVSFDQDLCNNEIARMIIQHEYPLHIVEHHGFNKFIQTLQPQFNMISFNTIERNCVALYLREKKNLLNLISGIRGRVNLTLDLRTANQTLGYVFLRGHFIDNDWNLHHPILSVVMVPFPDSEDSFNQSILACLADWHLEGRVLTLALDQSFSNESLMGSFKISLSINNPEVLKGQLISGNCYARVLSRLAQDALCAMRETIERVRESVKFVKTSESHEEKFIELKQQLQVPSTKDLLIDNQTKWNTTYFMLLAACELKEVFACLDTYDPGYRINLPMGEWKRVEILCVYLKYLFDAANIVTAQPFPTANVFFSEASKLQVELAHAAMSQDPFISNLIHPLREKFDKYWRESCLILAAAVVMDPRFKMKLVEFTFSKALPLAAPSINEANEAMTKTEMSQEGSFEASFLPAEDGVSDFEIYISEVTNQQFKSELDQYLEDSLLTRVPEIDVLSWWKLNGSQYPILSRMASDILSIPVSTLSADSVFDTEFRNMDNYRSSLRPATLEALICAQDWCHGGSLPLPPPLAASNANVKMEI</sequence>
<dbReference type="GO" id="GO:0008270">
    <property type="term" value="F:zinc ion binding"/>
    <property type="evidence" value="ECO:0007669"/>
    <property type="project" value="UniProtKB-KW"/>
</dbReference>
<dbReference type="GO" id="GO:0046983">
    <property type="term" value="F:protein dimerization activity"/>
    <property type="evidence" value="ECO:0007669"/>
    <property type="project" value="InterPro"/>
</dbReference>
<dbReference type="GO" id="GO:0009791">
    <property type="term" value="P:post-embryonic development"/>
    <property type="evidence" value="ECO:0007669"/>
    <property type="project" value="UniProtKB-ARBA"/>
</dbReference>
<dbReference type="EMBL" id="JARAOO010000007">
    <property type="protein sequence ID" value="KAJ7962834.1"/>
    <property type="molecule type" value="Genomic_DNA"/>
</dbReference>
<evidence type="ECO:0000256" key="1">
    <source>
        <dbReference type="ARBA" id="ARBA00004123"/>
    </source>
</evidence>
<evidence type="ECO:0000256" key="6">
    <source>
        <dbReference type="ARBA" id="ARBA00023015"/>
    </source>
</evidence>
<dbReference type="GO" id="GO:0003677">
    <property type="term" value="F:DNA binding"/>
    <property type="evidence" value="ECO:0007669"/>
    <property type="project" value="UniProtKB-KW"/>
</dbReference>
<accession>A0AAD7PPY4</accession>
<comment type="caution">
    <text evidence="13">The sequence shown here is derived from an EMBL/GenBank/DDBJ whole genome shotgun (WGS) entry which is preliminary data.</text>
</comment>
<gene>
    <name evidence="13" type="ORF">O6P43_018004</name>
</gene>
<proteinExistence type="predicted"/>
<dbReference type="InterPro" id="IPR008906">
    <property type="entry name" value="HATC_C_dom"/>
</dbReference>
<dbReference type="KEGG" id="qsa:O6P43_018004"/>
<keyword evidence="3" id="KW-0479">Metal-binding</keyword>
<reference evidence="13" key="1">
    <citation type="journal article" date="2023" name="Science">
        <title>Elucidation of the pathway for biosynthesis of saponin adjuvants from the soapbark tree.</title>
        <authorList>
            <person name="Reed J."/>
            <person name="Orme A."/>
            <person name="El-Demerdash A."/>
            <person name="Owen C."/>
            <person name="Martin L.B.B."/>
            <person name="Misra R.C."/>
            <person name="Kikuchi S."/>
            <person name="Rejzek M."/>
            <person name="Martin A.C."/>
            <person name="Harkess A."/>
            <person name="Leebens-Mack J."/>
            <person name="Louveau T."/>
            <person name="Stephenson M.J."/>
            <person name="Osbourn A."/>
        </authorList>
    </citation>
    <scope>NUCLEOTIDE SEQUENCE</scope>
    <source>
        <strain evidence="13">S10</strain>
    </source>
</reference>
<dbReference type="InterPro" id="IPR036236">
    <property type="entry name" value="Znf_C2H2_sf"/>
</dbReference>
<evidence type="ECO:0000256" key="8">
    <source>
        <dbReference type="ARBA" id="ARBA00023163"/>
    </source>
</evidence>
<evidence type="ECO:0000256" key="7">
    <source>
        <dbReference type="ARBA" id="ARBA00023125"/>
    </source>
</evidence>
<dbReference type="Pfam" id="PF02892">
    <property type="entry name" value="zf-BED"/>
    <property type="match status" value="1"/>
</dbReference>
<dbReference type="SMART" id="SM00614">
    <property type="entry name" value="ZnF_BED"/>
    <property type="match status" value="1"/>
</dbReference>
<dbReference type="Proteomes" id="UP001163823">
    <property type="component" value="Chromosome 7"/>
</dbReference>
<comment type="subcellular location">
    <subcellularLocation>
        <location evidence="1">Nucleus</location>
    </subcellularLocation>
</comment>
<keyword evidence="4 10" id="KW-0863">Zinc-finger</keyword>
<organism evidence="13 14">
    <name type="scientific">Quillaja saponaria</name>
    <name type="common">Soap bark tree</name>
    <dbReference type="NCBI Taxonomy" id="32244"/>
    <lineage>
        <taxon>Eukaryota</taxon>
        <taxon>Viridiplantae</taxon>
        <taxon>Streptophyta</taxon>
        <taxon>Embryophyta</taxon>
        <taxon>Tracheophyta</taxon>
        <taxon>Spermatophyta</taxon>
        <taxon>Magnoliopsida</taxon>
        <taxon>eudicotyledons</taxon>
        <taxon>Gunneridae</taxon>
        <taxon>Pentapetalae</taxon>
        <taxon>rosids</taxon>
        <taxon>fabids</taxon>
        <taxon>Fabales</taxon>
        <taxon>Quillajaceae</taxon>
        <taxon>Quillaja</taxon>
    </lineage>
</organism>
<keyword evidence="9" id="KW-0539">Nucleus</keyword>
<dbReference type="GO" id="GO:0005634">
    <property type="term" value="C:nucleus"/>
    <property type="evidence" value="ECO:0007669"/>
    <property type="project" value="UniProtKB-SubCell"/>
</dbReference>
<evidence type="ECO:0000313" key="14">
    <source>
        <dbReference type="Proteomes" id="UP001163823"/>
    </source>
</evidence>
<dbReference type="Pfam" id="PF05699">
    <property type="entry name" value="Dimer_Tnp_hAT"/>
    <property type="match status" value="1"/>
</dbReference>
<dbReference type="InterPro" id="IPR003656">
    <property type="entry name" value="Znf_BED"/>
</dbReference>
<dbReference type="SUPFAM" id="SSF57667">
    <property type="entry name" value="beta-beta-alpha zinc fingers"/>
    <property type="match status" value="1"/>
</dbReference>
<dbReference type="InterPro" id="IPR025525">
    <property type="entry name" value="hAT-like_transposase_RNase-H"/>
</dbReference>
<dbReference type="InterPro" id="IPR052035">
    <property type="entry name" value="ZnF_BED_domain_contain"/>
</dbReference>
<dbReference type="PANTHER" id="PTHR46481">
    <property type="entry name" value="ZINC FINGER BED DOMAIN-CONTAINING PROTEIN 4"/>
    <property type="match status" value="1"/>
</dbReference>
<evidence type="ECO:0000256" key="9">
    <source>
        <dbReference type="ARBA" id="ARBA00023242"/>
    </source>
</evidence>
<evidence type="ECO:0000256" key="5">
    <source>
        <dbReference type="ARBA" id="ARBA00022833"/>
    </source>
</evidence>
<dbReference type="PANTHER" id="PTHR46481:SF10">
    <property type="entry name" value="ZINC FINGER BED DOMAIN-CONTAINING PROTEIN 39"/>
    <property type="match status" value="1"/>
</dbReference>